<evidence type="ECO:0000313" key="2">
    <source>
        <dbReference type="Proteomes" id="UP001530315"/>
    </source>
</evidence>
<reference evidence="1 2" key="1">
    <citation type="submission" date="2024-10" db="EMBL/GenBank/DDBJ databases">
        <title>Updated reference genomes for cyclostephanoid diatoms.</title>
        <authorList>
            <person name="Roberts W.R."/>
            <person name="Alverson A.J."/>
        </authorList>
    </citation>
    <scope>NUCLEOTIDE SEQUENCE [LARGE SCALE GENOMIC DNA]</scope>
    <source>
        <strain evidence="1 2">AJA276-08</strain>
    </source>
</reference>
<protein>
    <recommendedName>
        <fullName evidence="3">SGNH hydrolase-type esterase domain-containing protein</fullName>
    </recommendedName>
</protein>
<name>A0ABD3PSF0_9STRA</name>
<dbReference type="InterPro" id="IPR001087">
    <property type="entry name" value="GDSL"/>
</dbReference>
<dbReference type="Proteomes" id="UP001530315">
    <property type="component" value="Unassembled WGS sequence"/>
</dbReference>
<keyword evidence="2" id="KW-1185">Reference proteome</keyword>
<organism evidence="1 2">
    <name type="scientific">Stephanodiscus triporus</name>
    <dbReference type="NCBI Taxonomy" id="2934178"/>
    <lineage>
        <taxon>Eukaryota</taxon>
        <taxon>Sar</taxon>
        <taxon>Stramenopiles</taxon>
        <taxon>Ochrophyta</taxon>
        <taxon>Bacillariophyta</taxon>
        <taxon>Coscinodiscophyceae</taxon>
        <taxon>Thalassiosirophycidae</taxon>
        <taxon>Stephanodiscales</taxon>
        <taxon>Stephanodiscaceae</taxon>
        <taxon>Stephanodiscus</taxon>
    </lineage>
</organism>
<dbReference type="EMBL" id="JALLAZ020000637">
    <property type="protein sequence ID" value="KAL3790499.1"/>
    <property type="molecule type" value="Genomic_DNA"/>
</dbReference>
<sequence>MPRKIILLGDSDISRWPSSLHPSIPSAPTVVSNYGKGGACLVDLLEQIKNLDQWEINGDGNSGGEADQLFVCCAGENDVGSGRTMEHILDTFSAVLDSLFPPTNTNQRHESKMIFFGPKFEPWMTDDNPSRKKYTKLSNGFQRVIRKHRACDRIIYIDCLTLFCTKETSSKPGAVYGGRAMPDIQYFDSDGLHLNDAGYGAWKRIVEVKIAESGST</sequence>
<dbReference type="InterPro" id="IPR036514">
    <property type="entry name" value="SGNH_hydro_sf"/>
</dbReference>
<evidence type="ECO:0000313" key="1">
    <source>
        <dbReference type="EMBL" id="KAL3790499.1"/>
    </source>
</evidence>
<evidence type="ECO:0008006" key="3">
    <source>
        <dbReference type="Google" id="ProtNLM"/>
    </source>
</evidence>
<dbReference type="AlphaFoldDB" id="A0ABD3PSF0"/>
<comment type="caution">
    <text evidence="1">The sequence shown here is derived from an EMBL/GenBank/DDBJ whole genome shotgun (WGS) entry which is preliminary data.</text>
</comment>
<dbReference type="SUPFAM" id="SSF52266">
    <property type="entry name" value="SGNH hydrolase"/>
    <property type="match status" value="1"/>
</dbReference>
<proteinExistence type="predicted"/>
<dbReference type="Pfam" id="PF00657">
    <property type="entry name" value="Lipase_GDSL"/>
    <property type="match status" value="1"/>
</dbReference>
<gene>
    <name evidence="1" type="ORF">ACHAW5_005095</name>
</gene>
<accession>A0ABD3PSF0</accession>
<dbReference type="Gene3D" id="3.40.50.1110">
    <property type="entry name" value="SGNH hydrolase"/>
    <property type="match status" value="1"/>
</dbReference>